<feature type="non-terminal residue" evidence="2">
    <location>
        <position position="74"/>
    </location>
</feature>
<comment type="caution">
    <text evidence="2">The sequence shown here is derived from an EMBL/GenBank/DDBJ whole genome shotgun (WGS) entry which is preliminary data.</text>
</comment>
<feature type="region of interest" description="Disordered" evidence="1">
    <location>
        <begin position="34"/>
        <end position="74"/>
    </location>
</feature>
<gene>
    <name evidence="2" type="ORF">DERYTH_LOCUS20509</name>
</gene>
<accession>A0A9N9JL61</accession>
<feature type="compositionally biased region" description="Polar residues" evidence="1">
    <location>
        <begin position="56"/>
        <end position="74"/>
    </location>
</feature>
<dbReference type="Proteomes" id="UP000789405">
    <property type="component" value="Unassembled WGS sequence"/>
</dbReference>
<reference evidence="2" key="1">
    <citation type="submission" date="2021-06" db="EMBL/GenBank/DDBJ databases">
        <authorList>
            <person name="Kallberg Y."/>
            <person name="Tangrot J."/>
            <person name="Rosling A."/>
        </authorList>
    </citation>
    <scope>NUCLEOTIDE SEQUENCE</scope>
    <source>
        <strain evidence="2">MA453B</strain>
    </source>
</reference>
<keyword evidence="3" id="KW-1185">Reference proteome</keyword>
<dbReference type="EMBL" id="CAJVPY010024291">
    <property type="protein sequence ID" value="CAG8786468.1"/>
    <property type="molecule type" value="Genomic_DNA"/>
</dbReference>
<evidence type="ECO:0000256" key="1">
    <source>
        <dbReference type="SAM" id="MobiDB-lite"/>
    </source>
</evidence>
<protein>
    <submittedName>
        <fullName evidence="2">23400_t:CDS:1</fullName>
    </submittedName>
</protein>
<organism evidence="2 3">
    <name type="scientific">Dentiscutata erythropus</name>
    <dbReference type="NCBI Taxonomy" id="1348616"/>
    <lineage>
        <taxon>Eukaryota</taxon>
        <taxon>Fungi</taxon>
        <taxon>Fungi incertae sedis</taxon>
        <taxon>Mucoromycota</taxon>
        <taxon>Glomeromycotina</taxon>
        <taxon>Glomeromycetes</taxon>
        <taxon>Diversisporales</taxon>
        <taxon>Gigasporaceae</taxon>
        <taxon>Dentiscutata</taxon>
    </lineage>
</organism>
<dbReference type="AlphaFoldDB" id="A0A9N9JL61"/>
<evidence type="ECO:0000313" key="2">
    <source>
        <dbReference type="EMBL" id="CAG8786468.1"/>
    </source>
</evidence>
<evidence type="ECO:0000313" key="3">
    <source>
        <dbReference type="Proteomes" id="UP000789405"/>
    </source>
</evidence>
<name>A0A9N9JL61_9GLOM</name>
<proteinExistence type="predicted"/>
<feature type="compositionally biased region" description="Acidic residues" evidence="1">
    <location>
        <begin position="34"/>
        <end position="50"/>
    </location>
</feature>
<sequence length="74" mass="8470">MLTESHSQDKYEEYEQYYGEFYSGNLHLDQDELYLNESTQDESCQDEPQQDESFPIKSSTQAGSTGDKTSSNKG</sequence>